<dbReference type="PANTHER" id="PTHR42831:SF1">
    <property type="entry name" value="FE-S PROTEIN MATURATION AUXILIARY FACTOR YITW"/>
    <property type="match status" value="1"/>
</dbReference>
<dbReference type="InterPro" id="IPR034904">
    <property type="entry name" value="FSCA_dom_sf"/>
</dbReference>
<dbReference type="SUPFAM" id="SSF117916">
    <property type="entry name" value="Fe-S cluster assembly (FSCA) domain-like"/>
    <property type="match status" value="1"/>
</dbReference>
<organism evidence="3 4">
    <name type="scientific">Candidatus Segetimicrobium genomatis</name>
    <dbReference type="NCBI Taxonomy" id="2569760"/>
    <lineage>
        <taxon>Bacteria</taxon>
        <taxon>Bacillati</taxon>
        <taxon>Candidatus Sysuimicrobiota</taxon>
        <taxon>Candidatus Sysuimicrobiia</taxon>
        <taxon>Candidatus Sysuimicrobiales</taxon>
        <taxon>Candidatus Segetimicrobiaceae</taxon>
        <taxon>Candidatus Segetimicrobium</taxon>
    </lineage>
</organism>
<proteinExistence type="predicted"/>
<comment type="caution">
    <text evidence="3">The sequence shown here is derived from an EMBL/GenBank/DDBJ whole genome shotgun (WGS) entry which is preliminary data.</text>
</comment>
<dbReference type="Pfam" id="PF01883">
    <property type="entry name" value="FeS_assembly_P"/>
    <property type="match status" value="1"/>
</dbReference>
<dbReference type="Gene3D" id="3.30.300.130">
    <property type="entry name" value="Fe-S cluster assembly (FSCA)"/>
    <property type="match status" value="1"/>
</dbReference>
<dbReference type="EMBL" id="VBAK01000119">
    <property type="protein sequence ID" value="TMI89733.1"/>
    <property type="molecule type" value="Genomic_DNA"/>
</dbReference>
<reference evidence="3 4" key="1">
    <citation type="journal article" date="2019" name="Nat. Microbiol.">
        <title>Mediterranean grassland soil C-N compound turnover is dependent on rainfall and depth, and is mediated by genomically divergent microorganisms.</title>
        <authorList>
            <person name="Diamond S."/>
            <person name="Andeer P.F."/>
            <person name="Li Z."/>
            <person name="Crits-Christoph A."/>
            <person name="Burstein D."/>
            <person name="Anantharaman K."/>
            <person name="Lane K.R."/>
            <person name="Thomas B.C."/>
            <person name="Pan C."/>
            <person name="Northen T.R."/>
            <person name="Banfield J.F."/>
        </authorList>
    </citation>
    <scope>NUCLEOTIDE SEQUENCE [LARGE SCALE GENOMIC DNA]</scope>
    <source>
        <strain evidence="3">NP_3</strain>
    </source>
</reference>
<evidence type="ECO:0000259" key="2">
    <source>
        <dbReference type="Pfam" id="PF01883"/>
    </source>
</evidence>
<dbReference type="PANTHER" id="PTHR42831">
    <property type="entry name" value="FE-S PROTEIN MATURATION AUXILIARY FACTOR YITW"/>
    <property type="match status" value="1"/>
</dbReference>
<feature type="compositionally biased region" description="Low complexity" evidence="1">
    <location>
        <begin position="11"/>
        <end position="23"/>
    </location>
</feature>
<evidence type="ECO:0000256" key="1">
    <source>
        <dbReference type="SAM" id="MobiDB-lite"/>
    </source>
</evidence>
<protein>
    <submittedName>
        <fullName evidence="3">Metal-sulfur cluster assembly factor</fullName>
    </submittedName>
</protein>
<gene>
    <name evidence="3" type="ORF">E6H00_09070</name>
</gene>
<dbReference type="InterPro" id="IPR002744">
    <property type="entry name" value="MIP18-like"/>
</dbReference>
<feature type="compositionally biased region" description="Basic and acidic residues" evidence="1">
    <location>
        <begin position="1"/>
        <end position="10"/>
    </location>
</feature>
<evidence type="ECO:0000313" key="3">
    <source>
        <dbReference type="EMBL" id="TMI89733.1"/>
    </source>
</evidence>
<feature type="domain" description="MIP18 family-like" evidence="2">
    <location>
        <begin position="30"/>
        <end position="102"/>
    </location>
</feature>
<accession>A0A537K1R4</accession>
<dbReference type="InterPro" id="IPR052339">
    <property type="entry name" value="Fe-S_Maturation_MIP18"/>
</dbReference>
<name>A0A537K1R4_9BACT</name>
<dbReference type="Proteomes" id="UP000318509">
    <property type="component" value="Unassembled WGS sequence"/>
</dbReference>
<evidence type="ECO:0000313" key="4">
    <source>
        <dbReference type="Proteomes" id="UP000318509"/>
    </source>
</evidence>
<dbReference type="AlphaFoldDB" id="A0A537K1R4"/>
<feature type="region of interest" description="Disordered" evidence="1">
    <location>
        <begin position="1"/>
        <end position="23"/>
    </location>
</feature>
<sequence length="128" mass="14049">MRAPEQRPATEQRAALEQPPAPAQPALTLERVLSALAEVTDPEWPVSIVDMGLVYGVAVEAGTVTLTLTFTATACPCMEMIQDDIRERLLRIPGVRDVAIAVSWDPPWTKDRLSERGRQALRRCGVSV</sequence>